<dbReference type="AlphaFoldDB" id="A0A1G9MCD9"/>
<proteinExistence type="predicted"/>
<dbReference type="STRING" id="192904.SAMN04488514_102466"/>
<accession>A0A1G9MCD9</accession>
<name>A0A1G9MCD9_9FLAO</name>
<keyword evidence="2" id="KW-1185">Reference proteome</keyword>
<evidence type="ECO:0000313" key="1">
    <source>
        <dbReference type="EMBL" id="SDL71928.1"/>
    </source>
</evidence>
<dbReference type="Gene3D" id="3.10.20.310">
    <property type="entry name" value="membrane protein fhac"/>
    <property type="match status" value="1"/>
</dbReference>
<evidence type="ECO:0000313" key="2">
    <source>
        <dbReference type="Proteomes" id="UP000199440"/>
    </source>
</evidence>
<evidence type="ECO:0008006" key="3">
    <source>
        <dbReference type="Google" id="ProtNLM"/>
    </source>
</evidence>
<dbReference type="EMBL" id="FNGV01000002">
    <property type="protein sequence ID" value="SDL71928.1"/>
    <property type="molecule type" value="Genomic_DNA"/>
</dbReference>
<reference evidence="2" key="1">
    <citation type="submission" date="2016-10" db="EMBL/GenBank/DDBJ databases">
        <authorList>
            <person name="Varghese N."/>
            <person name="Submissions S."/>
        </authorList>
    </citation>
    <scope>NUCLEOTIDE SEQUENCE [LARGE SCALE GENOMIC DNA]</scope>
    <source>
        <strain evidence="2">DSM 19886</strain>
    </source>
</reference>
<dbReference type="Proteomes" id="UP000199440">
    <property type="component" value="Unassembled WGS sequence"/>
</dbReference>
<gene>
    <name evidence="1" type="ORF">SAMN04488514_102466</name>
</gene>
<organism evidence="1 2">
    <name type="scientific">Kriegella aquimaris</name>
    <dbReference type="NCBI Taxonomy" id="192904"/>
    <lineage>
        <taxon>Bacteria</taxon>
        <taxon>Pseudomonadati</taxon>
        <taxon>Bacteroidota</taxon>
        <taxon>Flavobacteriia</taxon>
        <taxon>Flavobacteriales</taxon>
        <taxon>Flavobacteriaceae</taxon>
        <taxon>Kriegella</taxon>
    </lineage>
</organism>
<protein>
    <recommendedName>
        <fullName evidence="3">Surface antigen variable number repeat-containing protein</fullName>
    </recommendedName>
</protein>
<sequence>MFSHSFLLIVNGYVNSSFTMIGRHLFVIFFLLIFVGSAQQNNVTDVRIIGAKKTKSTFVKKIVQVKKGVPLDSVILLKDVERLKRLPSIAHADFQVFTGENGEYNVVFTIEENFTIIPFANIYASSNDDFAFRIGLQEFNLLGRNMILGGFYQYDTYNSLGINLRAPYLINNKTGLAVNYKNLTTEEPVFFDDTTANYKYNNKGFEVMGLYEFNFENRIELGFSLFTEDYTYLSGATSASVPQFLNVDKHLFKFIYNYDNVKYYYHYLDGFRSMLNLQYVGSSDTNLPEFLIGFNDFIYYRRMGSKGNWASRLRLGLASNMKTPFAPFTVDNNLNIRGVGNTIDRGTGAVVFNTEYRHTLIDKNWFAMQGNIFIDGGSWRNPGGDFSDFGDRMNLRIYPGIGLRFIHKRIFNAIFRIDYGYGITNNAAQGIVFGIGQYF</sequence>
<dbReference type="Gene3D" id="2.40.160.50">
    <property type="entry name" value="membrane protein fhac: a member of the omp85/tpsb transporter family"/>
    <property type="match status" value="1"/>
</dbReference>